<feature type="compositionally biased region" description="Polar residues" evidence="1">
    <location>
        <begin position="1"/>
        <end position="15"/>
    </location>
</feature>
<feature type="region of interest" description="Disordered" evidence="1">
    <location>
        <begin position="863"/>
        <end position="892"/>
    </location>
</feature>
<dbReference type="AlphaFoldDB" id="A0A8H3G322"/>
<feature type="compositionally biased region" description="Polar residues" evidence="1">
    <location>
        <begin position="286"/>
        <end position="304"/>
    </location>
</feature>
<feature type="compositionally biased region" description="Basic and acidic residues" evidence="1">
    <location>
        <begin position="613"/>
        <end position="626"/>
    </location>
</feature>
<organism evidence="2 3">
    <name type="scientific">Heterodermia speciosa</name>
    <dbReference type="NCBI Taxonomy" id="116794"/>
    <lineage>
        <taxon>Eukaryota</taxon>
        <taxon>Fungi</taxon>
        <taxon>Dikarya</taxon>
        <taxon>Ascomycota</taxon>
        <taxon>Pezizomycotina</taxon>
        <taxon>Lecanoromycetes</taxon>
        <taxon>OSLEUM clade</taxon>
        <taxon>Lecanoromycetidae</taxon>
        <taxon>Caliciales</taxon>
        <taxon>Physciaceae</taxon>
        <taxon>Heterodermia</taxon>
    </lineage>
</organism>
<feature type="compositionally biased region" description="Basic and acidic residues" evidence="1">
    <location>
        <begin position="117"/>
        <end position="143"/>
    </location>
</feature>
<feature type="compositionally biased region" description="Low complexity" evidence="1">
    <location>
        <begin position="365"/>
        <end position="374"/>
    </location>
</feature>
<keyword evidence="3" id="KW-1185">Reference proteome</keyword>
<dbReference type="Proteomes" id="UP000664521">
    <property type="component" value="Unassembled WGS sequence"/>
</dbReference>
<feature type="region of interest" description="Disordered" evidence="1">
    <location>
        <begin position="437"/>
        <end position="689"/>
    </location>
</feature>
<comment type="caution">
    <text evidence="2">The sequence shown here is derived from an EMBL/GenBank/DDBJ whole genome shotgun (WGS) entry which is preliminary data.</text>
</comment>
<evidence type="ECO:0000313" key="3">
    <source>
        <dbReference type="Proteomes" id="UP000664521"/>
    </source>
</evidence>
<protein>
    <submittedName>
        <fullName evidence="2">Uncharacterized protein</fullName>
    </submittedName>
</protein>
<feature type="compositionally biased region" description="Polar residues" evidence="1">
    <location>
        <begin position="651"/>
        <end position="664"/>
    </location>
</feature>
<feature type="compositionally biased region" description="Polar residues" evidence="1">
    <location>
        <begin position="595"/>
        <end position="609"/>
    </location>
</feature>
<feature type="compositionally biased region" description="Polar residues" evidence="1">
    <location>
        <begin position="254"/>
        <end position="269"/>
    </location>
</feature>
<feature type="region of interest" description="Disordered" evidence="1">
    <location>
        <begin position="723"/>
        <end position="810"/>
    </location>
</feature>
<feature type="region of interest" description="Disordered" evidence="1">
    <location>
        <begin position="286"/>
        <end position="321"/>
    </location>
</feature>
<feature type="compositionally biased region" description="Low complexity" evidence="1">
    <location>
        <begin position="209"/>
        <end position="224"/>
    </location>
</feature>
<feature type="compositionally biased region" description="Basic and acidic residues" evidence="1">
    <location>
        <begin position="475"/>
        <end position="487"/>
    </location>
</feature>
<feature type="compositionally biased region" description="Basic and acidic residues" evidence="1">
    <location>
        <begin position="498"/>
        <end position="521"/>
    </location>
</feature>
<feature type="compositionally biased region" description="Polar residues" evidence="1">
    <location>
        <begin position="394"/>
        <end position="423"/>
    </location>
</feature>
<gene>
    <name evidence="2" type="ORF">HETSPECPRED_009895</name>
</gene>
<sequence length="1011" mass="111033">MATQRRSYATGSASPDKQKPLPFTPPTTLTAEASPATTSSPSTRPTPPTSFTRRSQTMPILQADMKTPEKDKPSLTIDLAATRDGDAETSTIRSDICLSPSWSDHGEKERKKAKKLREKEKKKREEEKKEAEKKLKKEEEKQKAAAAKATKRDGRLNKRPPPAAMETQRMPTELRRNSFISFKSGQSSRETSRPSSRERRRMSAISVGSSRSQQRSQSSPPTSTEIDGVASEEWQPVVSTAAPQLPALHGISWHSRNGSSNGSKTNSWGSDASYAKELAQFTMVTNRLTRRSPNTSPLQASFNESSRHPNEALAPSRPLLRSQTDYDITTVSHDSPVVKEVERALADRRSLGDGAVNNQPDVRRQQQSSSMSSQAPDMRRNTHIEGPVTKASAWESQPTAHRSEQKPSVNPLQSHPIQRSSLDGSSYVHRQRMYQQQRSLAGFQEEEAVRDANRTVEEEAASPNRDEAQFNSDPEAGRSRQESKPTLREQVTPPQDLHSSDEQHDQYHAFLRESQDMETVKKSQQQPASKMDRILGFGRRPKPVKQTSIATKKSGGSGGSETMVPSQLPSLEIPRQETNPVRPSKTERVLGEPHNSASPQTPKARSKLSQAVVDKEVSPKAKEKSPIQKGSRASQAAAVVKAPPPREKEATQTQSQSSKPQATVENARDVEQTQLVRSHSRTRTSSSQLLNDNISMVRAISRSTTAPVLPTINLQPLQANISDTSTAAAPSGKTTPPGSPTNVQTLTNVRDNSPRVKGPRSPPRSKPPARIEPEVVIQSVNGEGIVRKTSLKRPRSNPQLQSVTPTPPMPSLDFLPQLKHQPLTKPKPRTSFIPPKNPDGIRPPSNQFPVPAAVQANAIPTNKSAPNLAPGRSWGHRPSSGSETALTQMDPRRELGKRMSTLGPFSYAGAEKELDKPMAKMFVICCNCRFWHDLPSKIYAAMAVPKTLQREKGQLIGEGAKGVKGGKGEGGVGVEEAMLDTMVQCPWCNHAMSTTCCAGWTTVVYLHERHH</sequence>
<evidence type="ECO:0000313" key="2">
    <source>
        <dbReference type="EMBL" id="CAF9935757.1"/>
    </source>
</evidence>
<feature type="compositionally biased region" description="Polar residues" evidence="1">
    <location>
        <begin position="742"/>
        <end position="751"/>
    </location>
</feature>
<proteinExistence type="predicted"/>
<feature type="compositionally biased region" description="Basic and acidic residues" evidence="1">
    <location>
        <begin position="447"/>
        <end position="457"/>
    </location>
</feature>
<reference evidence="2" key="1">
    <citation type="submission" date="2021-03" db="EMBL/GenBank/DDBJ databases">
        <authorList>
            <person name="Tagirdzhanova G."/>
        </authorList>
    </citation>
    <scope>NUCLEOTIDE SEQUENCE</scope>
</reference>
<name>A0A8H3G322_9LECA</name>
<feature type="compositionally biased region" description="Low complexity" evidence="1">
    <location>
        <begin position="26"/>
        <end position="57"/>
    </location>
</feature>
<feature type="region of interest" description="Disordered" evidence="1">
    <location>
        <begin position="348"/>
        <end position="423"/>
    </location>
</feature>
<feature type="region of interest" description="Disordered" evidence="1">
    <location>
        <begin position="1"/>
        <end position="269"/>
    </location>
</feature>
<accession>A0A8H3G322</accession>
<dbReference type="EMBL" id="CAJPDS010000085">
    <property type="protein sequence ID" value="CAF9935757.1"/>
    <property type="molecule type" value="Genomic_DNA"/>
</dbReference>
<dbReference type="OrthoDB" id="5386674at2759"/>
<evidence type="ECO:0000256" key="1">
    <source>
        <dbReference type="SAM" id="MobiDB-lite"/>
    </source>
</evidence>